<name>A0A2P2CFE4_9ZZZZ</name>
<dbReference type="AlphaFoldDB" id="A0A2P2CFE4"/>
<protein>
    <submittedName>
        <fullName evidence="1">Uncharacterized protein</fullName>
    </submittedName>
</protein>
<evidence type="ECO:0000313" key="1">
    <source>
        <dbReference type="EMBL" id="CUR60699.1"/>
    </source>
</evidence>
<gene>
    <name evidence="1" type="ORF">NOCA280104</name>
</gene>
<reference evidence="1" key="1">
    <citation type="submission" date="2015-08" db="EMBL/GenBank/DDBJ databases">
        <authorList>
            <person name="Babu N.S."/>
            <person name="Beckwith C.J."/>
            <person name="Beseler K.G."/>
            <person name="Brison A."/>
            <person name="Carone J.V."/>
            <person name="Caskin T.P."/>
            <person name="Diamond M."/>
            <person name="Durham M.E."/>
            <person name="Foxe J.M."/>
            <person name="Go M."/>
            <person name="Henderson B.A."/>
            <person name="Jones I.B."/>
            <person name="McGettigan J.A."/>
            <person name="Micheletti S.J."/>
            <person name="Nasrallah M.E."/>
            <person name="Ortiz D."/>
            <person name="Piller C.R."/>
            <person name="Privatt S.R."/>
            <person name="Schneider S.L."/>
            <person name="Sharp S."/>
            <person name="Smith T.C."/>
            <person name="Stanton J.D."/>
            <person name="Ullery H.E."/>
            <person name="Wilson R.J."/>
            <person name="Serrano M.G."/>
            <person name="Buck G."/>
            <person name="Lee V."/>
            <person name="Wang Y."/>
            <person name="Carvalho R."/>
            <person name="Voegtly L."/>
            <person name="Shi R."/>
            <person name="Duckworth R."/>
            <person name="Johnson A."/>
            <person name="Loviza R."/>
            <person name="Walstead R."/>
            <person name="Shah Z."/>
            <person name="Kiflezghi M."/>
            <person name="Wade K."/>
            <person name="Ball S.L."/>
            <person name="Bradley K.W."/>
            <person name="Asai D.J."/>
            <person name="Bowman C.A."/>
            <person name="Russell D.A."/>
            <person name="Pope W.H."/>
            <person name="Jacobs-Sera D."/>
            <person name="Hendrix R.W."/>
            <person name="Hatfull G.F."/>
        </authorList>
    </citation>
    <scope>NUCLEOTIDE SEQUENCE</scope>
</reference>
<organism evidence="1">
    <name type="scientific">metagenome</name>
    <dbReference type="NCBI Taxonomy" id="256318"/>
    <lineage>
        <taxon>unclassified sequences</taxon>
        <taxon>metagenomes</taxon>
    </lineage>
</organism>
<accession>A0A2P2CFE4</accession>
<sequence length="24" mass="2639">MKRSNPAVEETGWHILAEKLSKGG</sequence>
<dbReference type="EMBL" id="CZKA01000078">
    <property type="protein sequence ID" value="CUR60699.1"/>
    <property type="molecule type" value="Genomic_DNA"/>
</dbReference>
<proteinExistence type="predicted"/>